<evidence type="ECO:0000256" key="11">
    <source>
        <dbReference type="ARBA" id="ARBA00039445"/>
    </source>
</evidence>
<dbReference type="GO" id="GO:0005886">
    <property type="term" value="C:plasma membrane"/>
    <property type="evidence" value="ECO:0007669"/>
    <property type="project" value="UniProtKB-SubCell"/>
</dbReference>
<dbReference type="Proteomes" id="UP000004510">
    <property type="component" value="Unassembled WGS sequence"/>
</dbReference>
<evidence type="ECO:0000256" key="12">
    <source>
        <dbReference type="ARBA" id="ARBA00041756"/>
    </source>
</evidence>
<name>D4XFN1_9BURK</name>
<accession>D4XFN1</accession>
<dbReference type="CDD" id="cd00834">
    <property type="entry name" value="KAS_I_II"/>
    <property type="match status" value="1"/>
</dbReference>
<dbReference type="SMART" id="SM00825">
    <property type="entry name" value="PKS_KS"/>
    <property type="match status" value="1"/>
</dbReference>
<keyword evidence="9" id="KW-0472">Membrane</keyword>
<keyword evidence="3" id="KW-0536">Nodulation</keyword>
<evidence type="ECO:0000256" key="13">
    <source>
        <dbReference type="RuleBase" id="RU003694"/>
    </source>
</evidence>
<sequence>MPRKRVFITAIGMASPLGDTAEKTFDALIAGRCGVGRHPDAAVDKQVGFIREPLVVDASPSQLRSMDRVALLAQYAADRALADAALTTDQQRECGVFVGTGIGGVSSLTEAVEIHHGLAPRRTFLVVPSVMPNAATAQIAQTLKSTAEAQTYATACSAGAVAIGEAFRRIRDGYLDVAIAGGTESMLTEIIVKAWKQLHVLCADMSEDASAGGCRPFSARRTGFALAEGAAMLVLESEAHARARNAVVIAELVGYGVSNDGTHPLRPDDVGQALAMSRCLADADLTPGDIGYINAHGTGTYVGDRIETSAIKRVFGDRANAVPVSSIKGAMGHTIGAAGAIEAAVTALSLQRAVAPPTLFFEAGDDQCDLDYVPNAARPLPQLEAAISNSFGMGGNNAVLAFRKAGLR</sequence>
<dbReference type="EMBL" id="ADMS01000099">
    <property type="protein sequence ID" value="EFF74323.1"/>
    <property type="molecule type" value="Genomic_DNA"/>
</dbReference>
<dbReference type="PATRIC" id="fig|742159.3.peg.5283"/>
<keyword evidence="5" id="KW-0997">Cell inner membrane</keyword>
<dbReference type="GO" id="GO:0004315">
    <property type="term" value="F:3-oxoacyl-[acyl-carrier-protein] synthase activity"/>
    <property type="evidence" value="ECO:0007669"/>
    <property type="project" value="TreeGrafter"/>
</dbReference>
<dbReference type="InterPro" id="IPR014030">
    <property type="entry name" value="Ketoacyl_synth_N"/>
</dbReference>
<feature type="domain" description="Ketosynthase family 3 (KS3)" evidence="14">
    <location>
        <begin position="3"/>
        <end position="404"/>
    </location>
</feature>
<organism evidence="15 16">
    <name type="scientific">Achromobacter piechaudii ATCC 43553</name>
    <dbReference type="NCBI Taxonomy" id="742159"/>
    <lineage>
        <taxon>Bacteria</taxon>
        <taxon>Pseudomonadati</taxon>
        <taxon>Pseudomonadota</taxon>
        <taxon>Betaproteobacteria</taxon>
        <taxon>Burkholderiales</taxon>
        <taxon>Alcaligenaceae</taxon>
        <taxon>Achromobacter</taxon>
    </lineage>
</organism>
<evidence type="ECO:0000256" key="6">
    <source>
        <dbReference type="ARBA" id="ARBA00022679"/>
    </source>
</evidence>
<evidence type="ECO:0000259" key="14">
    <source>
        <dbReference type="PROSITE" id="PS52004"/>
    </source>
</evidence>
<evidence type="ECO:0000256" key="5">
    <source>
        <dbReference type="ARBA" id="ARBA00022519"/>
    </source>
</evidence>
<keyword evidence="15" id="KW-0012">Acyltransferase</keyword>
<dbReference type="HOGENOM" id="CLU_000022_69_2_4"/>
<dbReference type="PANTHER" id="PTHR11712">
    <property type="entry name" value="POLYKETIDE SYNTHASE-RELATED"/>
    <property type="match status" value="1"/>
</dbReference>
<evidence type="ECO:0000256" key="4">
    <source>
        <dbReference type="ARBA" id="ARBA00022475"/>
    </source>
</evidence>
<evidence type="ECO:0000256" key="10">
    <source>
        <dbReference type="ARBA" id="ARBA00037576"/>
    </source>
</evidence>
<dbReference type="Gene3D" id="3.40.47.10">
    <property type="match status" value="1"/>
</dbReference>
<dbReference type="OrthoDB" id="9808669at2"/>
<evidence type="ECO:0000256" key="2">
    <source>
        <dbReference type="ARBA" id="ARBA00008467"/>
    </source>
</evidence>
<dbReference type="InterPro" id="IPR000794">
    <property type="entry name" value="Beta-ketoacyl_synthase"/>
</dbReference>
<dbReference type="PANTHER" id="PTHR11712:SF352">
    <property type="entry name" value="3-OXOACYL-[ACYL-CARRIER-PROTEIN] SYNTHASE"/>
    <property type="match status" value="1"/>
</dbReference>
<evidence type="ECO:0000256" key="9">
    <source>
        <dbReference type="ARBA" id="ARBA00023136"/>
    </source>
</evidence>
<comment type="similarity">
    <text evidence="2 13">Belongs to the thiolase-like superfamily. Beta-ketoacyl-ACP synthases family.</text>
</comment>
<gene>
    <name evidence="15" type="primary">fabF3</name>
    <name evidence="15" type="ORF">HMPREF0004_4278</name>
</gene>
<dbReference type="Pfam" id="PF02801">
    <property type="entry name" value="Ketoacyl-synt_C"/>
    <property type="match status" value="1"/>
</dbReference>
<comment type="subcellular location">
    <subcellularLocation>
        <location evidence="1">Cell inner membrane</location>
    </subcellularLocation>
</comment>
<keyword evidence="4" id="KW-1003">Cell membrane</keyword>
<keyword evidence="8" id="KW-1133">Transmembrane helix</keyword>
<dbReference type="eggNOG" id="COG0304">
    <property type="taxonomic scope" value="Bacteria"/>
</dbReference>
<dbReference type="InterPro" id="IPR020841">
    <property type="entry name" value="PKS_Beta-ketoAc_synthase_dom"/>
</dbReference>
<evidence type="ECO:0000256" key="3">
    <source>
        <dbReference type="ARBA" id="ARBA00022458"/>
    </source>
</evidence>
<evidence type="ECO:0000313" key="16">
    <source>
        <dbReference type="Proteomes" id="UP000004510"/>
    </source>
</evidence>
<protein>
    <recommendedName>
        <fullName evidence="11">Nodulation protein E</fullName>
    </recommendedName>
    <alternativeName>
        <fullName evidence="12">Host-specificity of nodulation protein B</fullName>
    </alternativeName>
</protein>
<dbReference type="PROSITE" id="PS52004">
    <property type="entry name" value="KS3_2"/>
    <property type="match status" value="1"/>
</dbReference>
<dbReference type="Pfam" id="PF00109">
    <property type="entry name" value="ketoacyl-synt"/>
    <property type="match status" value="1"/>
</dbReference>
<evidence type="ECO:0000256" key="1">
    <source>
        <dbReference type="ARBA" id="ARBA00004533"/>
    </source>
</evidence>
<evidence type="ECO:0000256" key="8">
    <source>
        <dbReference type="ARBA" id="ARBA00022989"/>
    </source>
</evidence>
<dbReference type="InterPro" id="IPR014031">
    <property type="entry name" value="Ketoacyl_synth_C"/>
</dbReference>
<dbReference type="RefSeq" id="WP_006220394.1">
    <property type="nucleotide sequence ID" value="NZ_GG770409.1"/>
</dbReference>
<dbReference type="AlphaFoldDB" id="D4XFN1"/>
<dbReference type="SUPFAM" id="SSF53901">
    <property type="entry name" value="Thiolase-like"/>
    <property type="match status" value="2"/>
</dbReference>
<comment type="caution">
    <text evidence="15">The sequence shown here is derived from an EMBL/GenBank/DDBJ whole genome shotgun (WGS) entry which is preliminary data.</text>
</comment>
<evidence type="ECO:0000313" key="15">
    <source>
        <dbReference type="EMBL" id="EFF74323.1"/>
    </source>
</evidence>
<dbReference type="InterPro" id="IPR016039">
    <property type="entry name" value="Thiolase-like"/>
</dbReference>
<reference evidence="16" key="1">
    <citation type="submission" date="2010-03" db="EMBL/GenBank/DDBJ databases">
        <title>Complete sequence of Mobiluncus curtisii ATCC 43063.</title>
        <authorList>
            <person name="Muzny D."/>
            <person name="Qin X."/>
            <person name="Deng J."/>
            <person name="Jiang H."/>
            <person name="Liu Y."/>
            <person name="Qu J."/>
            <person name="Song X.-Z."/>
            <person name="Zhang L."/>
            <person name="Thornton R."/>
            <person name="Coyle M."/>
            <person name="Francisco L."/>
            <person name="Jackson L."/>
            <person name="Javaid M."/>
            <person name="Korchina V."/>
            <person name="Kovar C."/>
            <person name="Mata R."/>
            <person name="Mathew T."/>
            <person name="Ngo R."/>
            <person name="Nguyen L."/>
            <person name="Nguyen N."/>
            <person name="Okwuonu G."/>
            <person name="Ongeri F."/>
            <person name="Pham C."/>
            <person name="Simmons D."/>
            <person name="Wilczek-Boney K."/>
            <person name="Hale W."/>
            <person name="Jakkamsetti A."/>
            <person name="Pham P."/>
            <person name="Ruth R."/>
            <person name="San Lucas F."/>
            <person name="Warren J."/>
            <person name="Zhang J."/>
            <person name="Zhao Z."/>
            <person name="Zhou C."/>
            <person name="Zhu D."/>
            <person name="Lee S."/>
            <person name="Bess C."/>
            <person name="Blankenburg K."/>
            <person name="Forbes L."/>
            <person name="Fu Q."/>
            <person name="Gubbala S."/>
            <person name="Hirani K."/>
            <person name="Jayaseelan J.C."/>
            <person name="Lara F."/>
            <person name="Munidasa M."/>
            <person name="Palculict T."/>
            <person name="Patil S."/>
            <person name="Pu L.-L."/>
            <person name="Saada N."/>
            <person name="Tang L."/>
            <person name="Weissenberger G."/>
            <person name="Zhu Y."/>
            <person name="Hemphill L."/>
            <person name="Shang Y."/>
            <person name="Youmans B."/>
            <person name="Ayvaz T."/>
            <person name="Ross M."/>
            <person name="Santibanez J."/>
            <person name="Aqrawi P."/>
            <person name="Gross S."/>
            <person name="Joshi V."/>
            <person name="Fowler G."/>
            <person name="Nazareth L."/>
            <person name="Reid J."/>
            <person name="Worley K."/>
            <person name="Petrosino J."/>
            <person name="Highlander S."/>
            <person name="Gibbs R."/>
            <person name="Gibbs R."/>
        </authorList>
    </citation>
    <scope>NUCLEOTIDE SEQUENCE [LARGE SCALE GENOMIC DNA]</scope>
    <source>
        <strain evidence="16">ATCC 43553</strain>
    </source>
</reference>
<keyword evidence="6 13" id="KW-0808">Transferase</keyword>
<proteinExistence type="inferred from homology"/>
<evidence type="ECO:0000256" key="7">
    <source>
        <dbReference type="ARBA" id="ARBA00022692"/>
    </source>
</evidence>
<dbReference type="GO" id="GO:0006633">
    <property type="term" value="P:fatty acid biosynthetic process"/>
    <property type="evidence" value="ECO:0007669"/>
    <property type="project" value="TreeGrafter"/>
</dbReference>
<keyword evidence="7" id="KW-0812">Transmembrane</keyword>
<comment type="function">
    <text evidence="10">Proposed to synthesize NOD factor fatty acyl chain. Involved in the synthesis of a highly unsaturated fatty acid moiety, which forms part of a lipo-oligosaccharide that is responsible for host specificity.</text>
</comment>